<keyword evidence="2" id="KW-0812">Transmembrane</keyword>
<name>A0A8H8A283_9FUNG</name>
<feature type="region of interest" description="Disordered" evidence="1">
    <location>
        <begin position="135"/>
        <end position="215"/>
    </location>
</feature>
<dbReference type="AlphaFoldDB" id="A0A8H8A283"/>
<evidence type="ECO:0000256" key="2">
    <source>
        <dbReference type="SAM" id="Phobius"/>
    </source>
</evidence>
<feature type="compositionally biased region" description="Low complexity" evidence="1">
    <location>
        <begin position="175"/>
        <end position="194"/>
    </location>
</feature>
<evidence type="ECO:0000313" key="4">
    <source>
        <dbReference type="Proteomes" id="UP000673691"/>
    </source>
</evidence>
<protein>
    <submittedName>
        <fullName evidence="3">Uncharacterized protein</fullName>
    </submittedName>
</protein>
<organism evidence="3 4">
    <name type="scientific">Olpidium bornovanus</name>
    <dbReference type="NCBI Taxonomy" id="278681"/>
    <lineage>
        <taxon>Eukaryota</taxon>
        <taxon>Fungi</taxon>
        <taxon>Fungi incertae sedis</taxon>
        <taxon>Olpidiomycota</taxon>
        <taxon>Olpidiomycotina</taxon>
        <taxon>Olpidiomycetes</taxon>
        <taxon>Olpidiales</taxon>
        <taxon>Olpidiaceae</taxon>
        <taxon>Olpidium</taxon>
    </lineage>
</organism>
<evidence type="ECO:0000256" key="1">
    <source>
        <dbReference type="SAM" id="MobiDB-lite"/>
    </source>
</evidence>
<comment type="caution">
    <text evidence="3">The sequence shown here is derived from an EMBL/GenBank/DDBJ whole genome shotgun (WGS) entry which is preliminary data.</text>
</comment>
<feature type="transmembrane region" description="Helical" evidence="2">
    <location>
        <begin position="20"/>
        <end position="40"/>
    </location>
</feature>
<keyword evidence="2" id="KW-0472">Membrane</keyword>
<feature type="compositionally biased region" description="Pro residues" evidence="1">
    <location>
        <begin position="202"/>
        <end position="215"/>
    </location>
</feature>
<feature type="transmembrane region" description="Helical" evidence="2">
    <location>
        <begin position="240"/>
        <end position="261"/>
    </location>
</feature>
<keyword evidence="4" id="KW-1185">Reference proteome</keyword>
<keyword evidence="2" id="KW-1133">Transmembrane helix</keyword>
<evidence type="ECO:0000313" key="3">
    <source>
        <dbReference type="EMBL" id="KAG5463814.1"/>
    </source>
</evidence>
<gene>
    <name evidence="3" type="ORF">BJ554DRAFT_4229</name>
</gene>
<accession>A0A8H8A283</accession>
<reference evidence="3 4" key="1">
    <citation type="journal article" name="Sci. Rep.">
        <title>Genome-scale phylogenetic analyses confirm Olpidium as the closest living zoosporic fungus to the non-flagellated, terrestrial fungi.</title>
        <authorList>
            <person name="Chang Y."/>
            <person name="Rochon D."/>
            <person name="Sekimoto S."/>
            <person name="Wang Y."/>
            <person name="Chovatia M."/>
            <person name="Sandor L."/>
            <person name="Salamov A."/>
            <person name="Grigoriev I.V."/>
            <person name="Stajich J.E."/>
            <person name="Spatafora J.W."/>
        </authorList>
    </citation>
    <scope>NUCLEOTIDE SEQUENCE [LARGE SCALE GENOMIC DNA]</scope>
    <source>
        <strain evidence="3">S191</strain>
    </source>
</reference>
<feature type="compositionally biased region" description="Low complexity" evidence="1">
    <location>
        <begin position="138"/>
        <end position="157"/>
    </location>
</feature>
<sequence>MSISLTLAAIVLRNWHPVLLTYALFALIMAVSHFTLYTMMVPGPNLALRRAASWRSMPPALHLHFFQQFNCCGYSSALVNNSPTCNLEAIGKGSTTTTASSSLVTALAAAPSTPAPAPAGAAPAPAAAFDAVVSTPQRPASTRTGGTTAPRTATSPRIVRRQQQPAVPETAVNSTAPAPAAAPAAIPQFTTPAPLASDSKPAGPPPPPNFRPPLPDSGVGFCQKSVDPALDAELAAIRGYYIFGGLLSLAQLGLLCVYWTLLGTWKRSRGVARW</sequence>
<dbReference type="EMBL" id="JAEFCI010000022">
    <property type="protein sequence ID" value="KAG5463814.1"/>
    <property type="molecule type" value="Genomic_DNA"/>
</dbReference>
<proteinExistence type="predicted"/>
<dbReference type="Proteomes" id="UP000673691">
    <property type="component" value="Unassembled WGS sequence"/>
</dbReference>